<dbReference type="RefSeq" id="XP_001216786.1">
    <property type="nucleotide sequence ID" value="XM_001216786.1"/>
</dbReference>
<dbReference type="VEuPathDB" id="FungiDB:ATEG_08165"/>
<name>Q0CDR9_ASPTN</name>
<evidence type="ECO:0000313" key="2">
    <source>
        <dbReference type="Proteomes" id="UP000007963"/>
    </source>
</evidence>
<evidence type="ECO:0000313" key="1">
    <source>
        <dbReference type="EMBL" id="EAU31338.1"/>
    </source>
</evidence>
<reference evidence="2" key="1">
    <citation type="submission" date="2005-09" db="EMBL/GenBank/DDBJ databases">
        <title>Annotation of the Aspergillus terreus NIH2624 genome.</title>
        <authorList>
            <person name="Birren B.W."/>
            <person name="Lander E.S."/>
            <person name="Galagan J.E."/>
            <person name="Nusbaum C."/>
            <person name="Devon K."/>
            <person name="Henn M."/>
            <person name="Ma L.-J."/>
            <person name="Jaffe D.B."/>
            <person name="Butler J."/>
            <person name="Alvarez P."/>
            <person name="Gnerre S."/>
            <person name="Grabherr M."/>
            <person name="Kleber M."/>
            <person name="Mauceli E.W."/>
            <person name="Brockman W."/>
            <person name="Rounsley S."/>
            <person name="Young S.K."/>
            <person name="LaButti K."/>
            <person name="Pushparaj V."/>
            <person name="DeCaprio D."/>
            <person name="Crawford M."/>
            <person name="Koehrsen M."/>
            <person name="Engels R."/>
            <person name="Montgomery P."/>
            <person name="Pearson M."/>
            <person name="Howarth C."/>
            <person name="Larson L."/>
            <person name="Luoma S."/>
            <person name="White J."/>
            <person name="Alvarado L."/>
            <person name="Kodira C.D."/>
            <person name="Zeng Q."/>
            <person name="Oleary S."/>
            <person name="Yandava C."/>
            <person name="Denning D.W."/>
            <person name="Nierman W.C."/>
            <person name="Milne T."/>
            <person name="Madden K."/>
        </authorList>
    </citation>
    <scope>NUCLEOTIDE SEQUENCE [LARGE SCALE GENOMIC DNA]</scope>
    <source>
        <strain evidence="2">NIH 2624 / FGSC A1156</strain>
    </source>
</reference>
<proteinExistence type="predicted"/>
<dbReference type="EMBL" id="CH476605">
    <property type="protein sequence ID" value="EAU31338.1"/>
    <property type="molecule type" value="Genomic_DNA"/>
</dbReference>
<sequence>MGRDFNQPSLLLNLPLHRPQEMVYYREDGHFDPPSGSLAQWLTNNILKLGKPSLYEDHVSTGSQSLRGNKIPGAAHITDINLHAGRVIHSDRIEGDHKIHQLRRQLMSTSLCSRANLLHRRPHQILHSPVGDLHPPRVEVRNGAERIQTRIVEQLAPAGEPDVWLVLAHALAPRGVDIAKFPRFAVLNGRIEVRVAKGADEQLVAVFVEDLGGRELVAAAEAGAREDDVLGECDQQRLVDVEAVLDQHDHGVSRGDGWPDQFCDGGGDVGVVLGGTEDVFVWLDVVFCDVGDVLEDWESGYLWS</sequence>
<protein>
    <submittedName>
        <fullName evidence="1">Uncharacterized protein</fullName>
    </submittedName>
</protein>
<accession>Q0CDR9</accession>
<dbReference type="Proteomes" id="UP000007963">
    <property type="component" value="Unassembled WGS sequence"/>
</dbReference>
<dbReference type="HOGENOM" id="CLU_915212_0_0_1"/>
<dbReference type="AlphaFoldDB" id="Q0CDR9"/>
<organism evidence="1 2">
    <name type="scientific">Aspergillus terreus (strain NIH 2624 / FGSC A1156)</name>
    <dbReference type="NCBI Taxonomy" id="341663"/>
    <lineage>
        <taxon>Eukaryota</taxon>
        <taxon>Fungi</taxon>
        <taxon>Dikarya</taxon>
        <taxon>Ascomycota</taxon>
        <taxon>Pezizomycotina</taxon>
        <taxon>Eurotiomycetes</taxon>
        <taxon>Eurotiomycetidae</taxon>
        <taxon>Eurotiales</taxon>
        <taxon>Aspergillaceae</taxon>
        <taxon>Aspergillus</taxon>
        <taxon>Aspergillus subgen. Circumdati</taxon>
    </lineage>
</organism>
<dbReference type="GeneID" id="4353114"/>
<gene>
    <name evidence="1" type="ORF">ATEG_08165</name>
</gene>